<evidence type="ECO:0000256" key="1">
    <source>
        <dbReference type="SAM" id="Phobius"/>
    </source>
</evidence>
<dbReference type="InterPro" id="IPR026870">
    <property type="entry name" value="Zinc_ribbon_dom"/>
</dbReference>
<feature type="transmembrane region" description="Helical" evidence="1">
    <location>
        <begin position="106"/>
        <end position="123"/>
    </location>
</feature>
<evidence type="ECO:0000313" key="4">
    <source>
        <dbReference type="Proteomes" id="UP000242972"/>
    </source>
</evidence>
<dbReference type="Pfam" id="PF13240">
    <property type="entry name" value="Zn_Ribbon_1"/>
    <property type="match status" value="1"/>
</dbReference>
<evidence type="ECO:0000259" key="2">
    <source>
        <dbReference type="Pfam" id="PF13240"/>
    </source>
</evidence>
<proteinExistence type="predicted"/>
<feature type="domain" description="Zinc-ribbon" evidence="2">
    <location>
        <begin position="3"/>
        <end position="25"/>
    </location>
</feature>
<comment type="caution">
    <text evidence="3">The sequence shown here is derived from an EMBL/GenBank/DDBJ whole genome shotgun (WGS) entry which is preliminary data.</text>
</comment>
<name>A0A2T2XJN9_9FIRM</name>
<dbReference type="AlphaFoldDB" id="A0A2T2XJN9"/>
<feature type="transmembrane region" description="Helical" evidence="1">
    <location>
        <begin position="78"/>
        <end position="100"/>
    </location>
</feature>
<keyword evidence="1" id="KW-1133">Transmembrane helix</keyword>
<reference evidence="3 4" key="1">
    <citation type="journal article" date="2014" name="BMC Genomics">
        <title>Comparison of environmental and isolate Sulfobacillus genomes reveals diverse carbon, sulfur, nitrogen, and hydrogen metabolisms.</title>
        <authorList>
            <person name="Justice N.B."/>
            <person name="Norman A."/>
            <person name="Brown C.T."/>
            <person name="Singh A."/>
            <person name="Thomas B.C."/>
            <person name="Banfield J.F."/>
        </authorList>
    </citation>
    <scope>NUCLEOTIDE SEQUENCE [LARGE SCALE GENOMIC DNA]</scope>
    <source>
        <strain evidence="3">AMDSBA4</strain>
    </source>
</reference>
<gene>
    <name evidence="3" type="ORF">C7B46_04110</name>
</gene>
<organism evidence="3 4">
    <name type="scientific">Sulfobacillus benefaciens</name>
    <dbReference type="NCBI Taxonomy" id="453960"/>
    <lineage>
        <taxon>Bacteria</taxon>
        <taxon>Bacillati</taxon>
        <taxon>Bacillota</taxon>
        <taxon>Clostridia</taxon>
        <taxon>Eubacteriales</taxon>
        <taxon>Clostridiales Family XVII. Incertae Sedis</taxon>
        <taxon>Sulfobacillus</taxon>
    </lineage>
</organism>
<dbReference type="EMBL" id="PXYW01000007">
    <property type="protein sequence ID" value="PSR34628.1"/>
    <property type="molecule type" value="Genomic_DNA"/>
</dbReference>
<dbReference type="Proteomes" id="UP000242972">
    <property type="component" value="Unassembled WGS sequence"/>
</dbReference>
<protein>
    <submittedName>
        <fullName evidence="3">Zinc ribbon domain-containing protein</fullName>
    </submittedName>
</protein>
<keyword evidence="1" id="KW-0812">Transmembrane</keyword>
<keyword evidence="1" id="KW-0472">Membrane</keyword>
<evidence type="ECO:0000313" key="3">
    <source>
        <dbReference type="EMBL" id="PSR34628.1"/>
    </source>
</evidence>
<sequence>MMFCRRCGAEIPVDSVYCPSCGSKLVPHRTLVEEDSLTFPQSTRKGVPVGQRIRERYQTGIQGVTKLKVHIQQLLKPVLAQHIFVGMGCLFGVVGFLWGLLGHQRALDWLLFGLLLVLVGIYFKPPMPPESESHQKEMTD</sequence>
<accession>A0A2T2XJN9</accession>